<name>A0A2Z5UXI5_9COXI</name>
<sequence length="773" mass="89102">MDSELAEIKASILEIRDRLSGPLKSFLDKKIKKTEAYFEKEEPPSDIHIVYFKNCLDDAKKCKKIEKDFPCQRFACLTADHKLFDIFLYKLLSVCILDNPSGIDKIKDNIYRDIKEILENLLNNNLCQTYKTYQTRDSIKKNILELLILLLSKKEHVSFDKEYEEFFTHFGFLVNHNTINLNHYLDKIDKVESLNYFSIKNLTNIRQKSVAVIFSIDSSIIYRNLLANIEGIANSELSDQPALLRFINCFVFTLINKKKYFYAGLDENPNENLDLGVVLIYQALNRKCEQESAVSNVSFFNRLIKSSPKPTLGRQLSKFKQDYRDKIGKEFQWDVLSEGQVSSGTQVDSLPEEIAVYFSTCEINRSPKAVKEAVEIALQKYGTLELSEIQQAKPASIETINNLKGMGSKLFKAVQKGVGKFTEKTQIIIDDVSNKAIEVFEKGQGILEKGQEMKEDTIGFVKDAVNNFKWPVLTPEGSLSGLSNVHEKRLFLIRGKLETMASELYEIQSFLKERIDQARSSNRVVSYNAGKIYLHNEEFPHLEAQSEEIEKELNAIYISAIDKFKLEIENNIWFKSEKFSLKEWIKFFFTQGYFSVKLEKLKQLNRLDDKIDFKAEKDCFFKANFFALFHCGIIRWPWLSKENFATKWAEQVILLKIKEGSETTNENFSKASFLLEVLKIYHEVFSNLGKKDFFSELYPDINQASIKYLPELSRLFGKINSRIGSGAEADSPVTPEINLENTPNNTAFFNARNKEPEPTWQSSAKFGVTQNSF</sequence>
<accession>A0A2Z5UXI5</accession>
<keyword evidence="1" id="KW-0067">ATP-binding</keyword>
<evidence type="ECO:0000313" key="1">
    <source>
        <dbReference type="EMBL" id="BBB15891.1"/>
    </source>
</evidence>
<protein>
    <submittedName>
        <fullName evidence="1">UvrD/REP helicase</fullName>
    </submittedName>
</protein>
<keyword evidence="1" id="KW-0547">Nucleotide-binding</keyword>
<keyword evidence="1" id="KW-0378">Hydrolase</keyword>
<dbReference type="Proteomes" id="UP000282483">
    <property type="component" value="Chromosome"/>
</dbReference>
<dbReference type="OrthoDB" id="10021569at2"/>
<proteinExistence type="predicted"/>
<organism evidence="1 2">
    <name type="scientific">Candidatus Rickettsiella viridis</name>
    <dbReference type="NCBI Taxonomy" id="676208"/>
    <lineage>
        <taxon>Bacteria</taxon>
        <taxon>Pseudomonadati</taxon>
        <taxon>Pseudomonadota</taxon>
        <taxon>Gammaproteobacteria</taxon>
        <taxon>Legionellales</taxon>
        <taxon>Coxiellaceae</taxon>
        <taxon>Rickettsiella</taxon>
    </lineage>
</organism>
<keyword evidence="1" id="KW-0347">Helicase</keyword>
<dbReference type="KEGG" id="rvi:RVIR1_14500"/>
<evidence type="ECO:0000313" key="2">
    <source>
        <dbReference type="Proteomes" id="UP000282483"/>
    </source>
</evidence>
<gene>
    <name evidence="1" type="ORF">RVIR1_14500</name>
</gene>
<dbReference type="RefSeq" id="WP_126323417.1">
    <property type="nucleotide sequence ID" value="NZ_AP018005.1"/>
</dbReference>
<dbReference type="AlphaFoldDB" id="A0A2Z5UXI5"/>
<reference evidence="1 2" key="1">
    <citation type="submission" date="2017-03" db="EMBL/GenBank/DDBJ databases">
        <title>The genome sequence of Candidatus Rickettsiella viridis.</title>
        <authorList>
            <person name="Nikoh N."/>
            <person name="Tsuchida T."/>
            <person name="Yamaguchi K."/>
            <person name="Maeda T."/>
            <person name="Shigenobu S."/>
            <person name="Fukatsu T."/>
        </authorList>
    </citation>
    <scope>NUCLEOTIDE SEQUENCE [LARGE SCALE GENOMIC DNA]</scope>
    <source>
        <strain evidence="1 2">Ap-RA04</strain>
    </source>
</reference>
<keyword evidence="2" id="KW-1185">Reference proteome</keyword>
<dbReference type="EMBL" id="AP018005">
    <property type="protein sequence ID" value="BBB15891.1"/>
    <property type="molecule type" value="Genomic_DNA"/>
</dbReference>
<dbReference type="GO" id="GO:0004386">
    <property type="term" value="F:helicase activity"/>
    <property type="evidence" value="ECO:0007669"/>
    <property type="project" value="UniProtKB-KW"/>
</dbReference>